<dbReference type="EMBL" id="AP022870">
    <property type="protein sequence ID" value="BCB75151.1"/>
    <property type="molecule type" value="Genomic_DNA"/>
</dbReference>
<dbReference type="Pfam" id="PF07690">
    <property type="entry name" value="MFS_1"/>
    <property type="match status" value="1"/>
</dbReference>
<dbReference type="InterPro" id="IPR036259">
    <property type="entry name" value="MFS_trans_sf"/>
</dbReference>
<comment type="subcellular location">
    <subcellularLocation>
        <location evidence="1">Cell membrane</location>
        <topology evidence="1">Multi-pass membrane protein</topology>
    </subcellularLocation>
</comment>
<keyword evidence="4 5" id="KW-0472">Membrane</keyword>
<sequence length="448" mass="44354">MALSPAPVTVTGQRRATFGIVAVVSLVAFEAFAVITALPAALADLGAIAAYGPAFGVYLTASLFASVICGAAVDRRGPLPPFIGGAVAFAAGSLLVGLAPTAAALLTGRAAQGLGAGLLVVVLYVLAARRFPPTARPAVFAAMASAWVVPSIAGPPIAALITVHAGWRWIFAAVPLALAPAIAVLLPHVRSCGGPPPDQDDPVRFSRIAGLAAGTAAGGVVLQYAMTARSPVVMFGCGAVAVGVLAATVPRLLPPGTLRARPGLPALVLLRGVLAGAFFGTEILLPLMLVRERGASAVVAGLVLASGSVGWAVGSWLQARPAYRQSARTLPAAGCLLLAAGILAAAAGLSDRLPPAAIATGWLLAGVGMGAGMTAVNRHALEAAPPARHGGTSSALQVSDGLASTLTTGLCAAIVTTWAAAPAVRFHTAFLVMAGLAIAGTVVAARQA</sequence>
<dbReference type="Proteomes" id="UP000502508">
    <property type="component" value="Chromosome"/>
</dbReference>
<keyword evidence="3 5" id="KW-1133">Transmembrane helix</keyword>
<dbReference type="PROSITE" id="PS50850">
    <property type="entry name" value="MFS"/>
    <property type="match status" value="1"/>
</dbReference>
<feature type="transmembrane region" description="Helical" evidence="5">
    <location>
        <begin position="232"/>
        <end position="253"/>
    </location>
</feature>
<feature type="transmembrane region" description="Helical" evidence="5">
    <location>
        <begin position="295"/>
        <end position="317"/>
    </location>
</feature>
<evidence type="ECO:0000259" key="6">
    <source>
        <dbReference type="PROSITE" id="PS50850"/>
    </source>
</evidence>
<gene>
    <name evidence="7" type="ORF">Pflav_015610</name>
</gene>
<dbReference type="GO" id="GO:0022857">
    <property type="term" value="F:transmembrane transporter activity"/>
    <property type="evidence" value="ECO:0007669"/>
    <property type="project" value="InterPro"/>
</dbReference>
<proteinExistence type="predicted"/>
<reference evidence="7 8" key="1">
    <citation type="submission" date="2020-03" db="EMBL/GenBank/DDBJ databases">
        <title>Whole genome shotgun sequence of Phytohabitans flavus NBRC 107702.</title>
        <authorList>
            <person name="Komaki H."/>
            <person name="Tamura T."/>
        </authorList>
    </citation>
    <scope>NUCLEOTIDE SEQUENCE [LARGE SCALE GENOMIC DNA]</scope>
    <source>
        <strain evidence="7 8">NBRC 107702</strain>
    </source>
</reference>
<feature type="transmembrane region" description="Helical" evidence="5">
    <location>
        <begin position="82"/>
        <end position="104"/>
    </location>
</feature>
<dbReference type="AlphaFoldDB" id="A0A6F8XN27"/>
<feature type="domain" description="Major facilitator superfamily (MFS) profile" evidence="6">
    <location>
        <begin position="16"/>
        <end position="448"/>
    </location>
</feature>
<feature type="transmembrane region" description="Helical" evidence="5">
    <location>
        <begin position="329"/>
        <end position="350"/>
    </location>
</feature>
<dbReference type="KEGG" id="pfla:Pflav_015610"/>
<feature type="transmembrane region" description="Helical" evidence="5">
    <location>
        <begin position="208"/>
        <end position="226"/>
    </location>
</feature>
<feature type="transmembrane region" description="Helical" evidence="5">
    <location>
        <begin position="426"/>
        <end position="445"/>
    </location>
</feature>
<dbReference type="PANTHER" id="PTHR23501">
    <property type="entry name" value="MAJOR FACILITATOR SUPERFAMILY"/>
    <property type="match status" value="1"/>
</dbReference>
<keyword evidence="2 5" id="KW-0812">Transmembrane</keyword>
<evidence type="ECO:0000313" key="8">
    <source>
        <dbReference type="Proteomes" id="UP000502508"/>
    </source>
</evidence>
<feature type="transmembrane region" description="Helical" evidence="5">
    <location>
        <begin position="356"/>
        <end position="377"/>
    </location>
</feature>
<reference evidence="7 8" key="2">
    <citation type="submission" date="2020-03" db="EMBL/GenBank/DDBJ databases">
        <authorList>
            <person name="Ichikawa N."/>
            <person name="Kimura A."/>
            <person name="Kitahashi Y."/>
            <person name="Uohara A."/>
        </authorList>
    </citation>
    <scope>NUCLEOTIDE SEQUENCE [LARGE SCALE GENOMIC DNA]</scope>
    <source>
        <strain evidence="7 8">NBRC 107702</strain>
    </source>
</reference>
<feature type="transmembrane region" description="Helical" evidence="5">
    <location>
        <begin position="20"/>
        <end position="42"/>
    </location>
</feature>
<protein>
    <submittedName>
        <fullName evidence="7">MFS transporter</fullName>
    </submittedName>
</protein>
<evidence type="ECO:0000256" key="1">
    <source>
        <dbReference type="ARBA" id="ARBA00004651"/>
    </source>
</evidence>
<dbReference type="Gene3D" id="1.20.1250.20">
    <property type="entry name" value="MFS general substrate transporter like domains"/>
    <property type="match status" value="2"/>
</dbReference>
<feature type="transmembrane region" description="Helical" evidence="5">
    <location>
        <begin position="48"/>
        <end position="73"/>
    </location>
</feature>
<evidence type="ECO:0000256" key="2">
    <source>
        <dbReference type="ARBA" id="ARBA00022692"/>
    </source>
</evidence>
<dbReference type="PANTHER" id="PTHR23501:SF154">
    <property type="entry name" value="MULTIDRUG-EFFLUX TRANSPORTER RV1634-RELATED"/>
    <property type="match status" value="1"/>
</dbReference>
<accession>A0A6F8XN27</accession>
<organism evidence="7 8">
    <name type="scientific">Phytohabitans flavus</name>
    <dbReference type="NCBI Taxonomy" id="1076124"/>
    <lineage>
        <taxon>Bacteria</taxon>
        <taxon>Bacillati</taxon>
        <taxon>Actinomycetota</taxon>
        <taxon>Actinomycetes</taxon>
        <taxon>Micromonosporales</taxon>
        <taxon>Micromonosporaceae</taxon>
    </lineage>
</organism>
<keyword evidence="8" id="KW-1185">Reference proteome</keyword>
<evidence type="ECO:0000256" key="3">
    <source>
        <dbReference type="ARBA" id="ARBA00022989"/>
    </source>
</evidence>
<dbReference type="RefSeq" id="WP_345071837.1">
    <property type="nucleotide sequence ID" value="NZ_BAABAP010000008.1"/>
</dbReference>
<feature type="transmembrane region" description="Helical" evidence="5">
    <location>
        <begin position="398"/>
        <end position="420"/>
    </location>
</feature>
<dbReference type="SUPFAM" id="SSF103473">
    <property type="entry name" value="MFS general substrate transporter"/>
    <property type="match status" value="1"/>
</dbReference>
<name>A0A6F8XN27_9ACTN</name>
<evidence type="ECO:0000313" key="7">
    <source>
        <dbReference type="EMBL" id="BCB75151.1"/>
    </source>
</evidence>
<evidence type="ECO:0000256" key="4">
    <source>
        <dbReference type="ARBA" id="ARBA00023136"/>
    </source>
</evidence>
<evidence type="ECO:0000256" key="5">
    <source>
        <dbReference type="SAM" id="Phobius"/>
    </source>
</evidence>
<feature type="transmembrane region" description="Helical" evidence="5">
    <location>
        <begin position="110"/>
        <end position="127"/>
    </location>
</feature>
<dbReference type="GO" id="GO:0005886">
    <property type="term" value="C:plasma membrane"/>
    <property type="evidence" value="ECO:0007669"/>
    <property type="project" value="UniProtKB-SubCell"/>
</dbReference>
<feature type="transmembrane region" description="Helical" evidence="5">
    <location>
        <begin position="139"/>
        <end position="161"/>
    </location>
</feature>
<dbReference type="InterPro" id="IPR020846">
    <property type="entry name" value="MFS_dom"/>
</dbReference>
<feature type="transmembrane region" description="Helical" evidence="5">
    <location>
        <begin position="265"/>
        <end position="289"/>
    </location>
</feature>
<feature type="transmembrane region" description="Helical" evidence="5">
    <location>
        <begin position="167"/>
        <end position="187"/>
    </location>
</feature>
<dbReference type="InterPro" id="IPR011701">
    <property type="entry name" value="MFS"/>
</dbReference>